<dbReference type="Gene3D" id="3.30.360.10">
    <property type="entry name" value="Dihydrodipicolinate Reductase, domain 2"/>
    <property type="match status" value="1"/>
</dbReference>
<evidence type="ECO:0000256" key="1">
    <source>
        <dbReference type="ARBA" id="ARBA00023002"/>
    </source>
</evidence>
<protein>
    <submittedName>
        <fullName evidence="4">Oxidoreductase</fullName>
    </submittedName>
</protein>
<reference evidence="5" key="1">
    <citation type="submission" date="2016-05" db="EMBL/GenBank/DDBJ databases">
        <title>Paenibacillus oryzae. sp. nov., isolated from the rice root.</title>
        <authorList>
            <person name="Zhang J."/>
            <person name="Zhang X."/>
        </authorList>
    </citation>
    <scope>NUCLEOTIDE SEQUENCE [LARGE SCALE GENOMIC DNA]</scope>
    <source>
        <strain evidence="5">KCTC13222</strain>
    </source>
</reference>
<dbReference type="Pfam" id="PF01408">
    <property type="entry name" value="GFO_IDH_MocA"/>
    <property type="match status" value="1"/>
</dbReference>
<name>A0A1C1A264_9BACL</name>
<dbReference type="GO" id="GO:0000166">
    <property type="term" value="F:nucleotide binding"/>
    <property type="evidence" value="ECO:0007669"/>
    <property type="project" value="InterPro"/>
</dbReference>
<dbReference type="PANTHER" id="PTHR43818">
    <property type="entry name" value="BCDNA.GH03377"/>
    <property type="match status" value="1"/>
</dbReference>
<sequence>MVNRCIYEEERTVESVNKIRIGIIGAGNIGGVHMNEFSKLGDLCEITAVTDAYLPLAEAKAKEFGIAHIAATPEELIQSANVDAVIIGVPNQYHAALAVQAIEAGKHVLLEKPMGINAAAAKQIYEASQKANTIVMIGHQMRWESIPMQIKEQVEAGELGKIYTAKTGWFRRKGIPGWGTWFTKMDESGGGPLIDIGVHMLDLALYLMGNPKPVSVVGATYAEFGPRRKGIGTWGKPNWNGTYDVEDLATALIRMEDGSTLTLEVSWAVHMDTDNTPFVHLMGSDGGASYKGAKGKLLTEKFNRPIETELSKPENDEGERQRLSAHFLSCIREGKQPITSALSGYTNNLILDAIYESSRTGNEVKLNWE</sequence>
<dbReference type="SUPFAM" id="SSF55347">
    <property type="entry name" value="Glyceraldehyde-3-phosphate dehydrogenase-like, C-terminal domain"/>
    <property type="match status" value="1"/>
</dbReference>
<gene>
    <name evidence="4" type="ORF">A8709_17025</name>
</gene>
<accession>A0A1C1A264</accession>
<evidence type="ECO:0000313" key="4">
    <source>
        <dbReference type="EMBL" id="OCT14620.1"/>
    </source>
</evidence>
<dbReference type="EMBL" id="LYPC01000019">
    <property type="protein sequence ID" value="OCT14620.1"/>
    <property type="molecule type" value="Genomic_DNA"/>
</dbReference>
<proteinExistence type="predicted"/>
<dbReference type="GO" id="GO:0016491">
    <property type="term" value="F:oxidoreductase activity"/>
    <property type="evidence" value="ECO:0007669"/>
    <property type="project" value="UniProtKB-KW"/>
</dbReference>
<feature type="domain" description="Gfo/Idh/MocA-like oxidoreductase N-terminal" evidence="2">
    <location>
        <begin position="19"/>
        <end position="139"/>
    </location>
</feature>
<dbReference type="InterPro" id="IPR055170">
    <property type="entry name" value="GFO_IDH_MocA-like_dom"/>
</dbReference>
<dbReference type="Pfam" id="PF22725">
    <property type="entry name" value="GFO_IDH_MocA_C3"/>
    <property type="match status" value="1"/>
</dbReference>
<evidence type="ECO:0000313" key="5">
    <source>
        <dbReference type="Proteomes" id="UP000093309"/>
    </source>
</evidence>
<evidence type="ECO:0000259" key="3">
    <source>
        <dbReference type="Pfam" id="PF22725"/>
    </source>
</evidence>
<dbReference type="AlphaFoldDB" id="A0A1C1A264"/>
<dbReference type="InterPro" id="IPR050463">
    <property type="entry name" value="Gfo/Idh/MocA_oxidrdct_glycsds"/>
</dbReference>
<evidence type="ECO:0000259" key="2">
    <source>
        <dbReference type="Pfam" id="PF01408"/>
    </source>
</evidence>
<keyword evidence="5" id="KW-1185">Reference proteome</keyword>
<dbReference type="SUPFAM" id="SSF51735">
    <property type="entry name" value="NAD(P)-binding Rossmann-fold domains"/>
    <property type="match status" value="1"/>
</dbReference>
<dbReference type="PANTHER" id="PTHR43818:SF11">
    <property type="entry name" value="BCDNA.GH03377"/>
    <property type="match status" value="1"/>
</dbReference>
<dbReference type="Gene3D" id="3.40.50.720">
    <property type="entry name" value="NAD(P)-binding Rossmann-like Domain"/>
    <property type="match status" value="1"/>
</dbReference>
<dbReference type="InterPro" id="IPR000683">
    <property type="entry name" value="Gfo/Idh/MocA-like_OxRdtase_N"/>
</dbReference>
<feature type="domain" description="GFO/IDH/MocA-like oxidoreductase" evidence="3">
    <location>
        <begin position="149"/>
        <end position="287"/>
    </location>
</feature>
<comment type="caution">
    <text evidence="4">The sequence shown here is derived from an EMBL/GenBank/DDBJ whole genome shotgun (WGS) entry which is preliminary data.</text>
</comment>
<keyword evidence="1" id="KW-0560">Oxidoreductase</keyword>
<organism evidence="4 5">
    <name type="scientific">Paenibacillus pectinilyticus</name>
    <dbReference type="NCBI Taxonomy" id="512399"/>
    <lineage>
        <taxon>Bacteria</taxon>
        <taxon>Bacillati</taxon>
        <taxon>Bacillota</taxon>
        <taxon>Bacilli</taxon>
        <taxon>Bacillales</taxon>
        <taxon>Paenibacillaceae</taxon>
        <taxon>Paenibacillus</taxon>
    </lineage>
</organism>
<dbReference type="Proteomes" id="UP000093309">
    <property type="component" value="Unassembled WGS sequence"/>
</dbReference>
<dbReference type="InterPro" id="IPR036291">
    <property type="entry name" value="NAD(P)-bd_dom_sf"/>
</dbReference>
<dbReference type="STRING" id="512399.A8709_17025"/>